<reference evidence="8 9" key="1">
    <citation type="submission" date="2007-06" db="EMBL/GenBank/DDBJ databases">
        <authorList>
            <person name="Shimkets L."/>
            <person name="Ferriera S."/>
            <person name="Johnson J."/>
            <person name="Kravitz S."/>
            <person name="Beeson K."/>
            <person name="Sutton G."/>
            <person name="Rogers Y.-H."/>
            <person name="Friedman R."/>
            <person name="Frazier M."/>
            <person name="Venter J.C."/>
        </authorList>
    </citation>
    <scope>NUCLEOTIDE SEQUENCE [LARGE SCALE GENOMIC DNA]</scope>
    <source>
        <strain evidence="8 9">SIR-1</strain>
    </source>
</reference>
<dbReference type="GO" id="GO:0005737">
    <property type="term" value="C:cytoplasm"/>
    <property type="evidence" value="ECO:0007669"/>
    <property type="project" value="UniProtKB-SubCell"/>
</dbReference>
<keyword evidence="5" id="KW-0963">Cytoplasm</keyword>
<dbReference type="InterPro" id="IPR027417">
    <property type="entry name" value="P-loop_NTPase"/>
</dbReference>
<evidence type="ECO:0000256" key="1">
    <source>
        <dbReference type="ARBA" id="ARBA00009018"/>
    </source>
</evidence>
<dbReference type="eggNOG" id="COG0237">
    <property type="taxonomic scope" value="Bacteria"/>
</dbReference>
<evidence type="ECO:0000256" key="3">
    <source>
        <dbReference type="ARBA" id="ARBA00022840"/>
    </source>
</evidence>
<comment type="pathway">
    <text evidence="5">Cofactor biosynthesis; coenzyme A biosynthesis; CoA from (R)-pantothenate: step 5/5.</text>
</comment>
<dbReference type="HAMAP" id="MF_00376">
    <property type="entry name" value="Dephospho_CoA_kinase"/>
    <property type="match status" value="1"/>
</dbReference>
<dbReference type="PANTHER" id="PTHR10695">
    <property type="entry name" value="DEPHOSPHO-COA KINASE-RELATED"/>
    <property type="match status" value="1"/>
</dbReference>
<dbReference type="UniPathway" id="UPA00241">
    <property type="reaction ID" value="UER00356"/>
</dbReference>
<dbReference type="STRING" id="391625.PPSIR1_12683"/>
<feature type="compositionally biased region" description="Pro residues" evidence="7">
    <location>
        <begin position="316"/>
        <end position="350"/>
    </location>
</feature>
<dbReference type="EMBL" id="ABCS01000008">
    <property type="protein sequence ID" value="EDM80738.1"/>
    <property type="molecule type" value="Genomic_DNA"/>
</dbReference>
<keyword evidence="5" id="KW-0808">Transferase</keyword>
<comment type="catalytic activity">
    <reaction evidence="5">
        <text>3'-dephospho-CoA + ATP = ADP + CoA + H(+)</text>
        <dbReference type="Rhea" id="RHEA:18245"/>
        <dbReference type="ChEBI" id="CHEBI:15378"/>
        <dbReference type="ChEBI" id="CHEBI:30616"/>
        <dbReference type="ChEBI" id="CHEBI:57287"/>
        <dbReference type="ChEBI" id="CHEBI:57328"/>
        <dbReference type="ChEBI" id="CHEBI:456216"/>
        <dbReference type="EC" id="2.7.1.24"/>
    </reaction>
</comment>
<keyword evidence="3 5" id="KW-0067">ATP-binding</keyword>
<dbReference type="GO" id="GO:0005524">
    <property type="term" value="F:ATP binding"/>
    <property type="evidence" value="ECO:0007669"/>
    <property type="project" value="UniProtKB-UniRule"/>
</dbReference>
<dbReference type="GO" id="GO:0004140">
    <property type="term" value="F:dephospho-CoA kinase activity"/>
    <property type="evidence" value="ECO:0007669"/>
    <property type="project" value="UniProtKB-UniRule"/>
</dbReference>
<evidence type="ECO:0000256" key="6">
    <source>
        <dbReference type="NCBIfam" id="TIGR00152"/>
    </source>
</evidence>
<evidence type="ECO:0000256" key="5">
    <source>
        <dbReference type="HAMAP-Rule" id="MF_00376"/>
    </source>
</evidence>
<feature type="compositionally biased region" description="Acidic residues" evidence="7">
    <location>
        <begin position="236"/>
        <end position="245"/>
    </location>
</feature>
<feature type="binding site" evidence="5">
    <location>
        <begin position="11"/>
        <end position="16"/>
    </location>
    <ligand>
        <name>ATP</name>
        <dbReference type="ChEBI" id="CHEBI:30616"/>
    </ligand>
</feature>
<comment type="subcellular location">
    <subcellularLocation>
        <location evidence="5">Cytoplasm</location>
    </subcellularLocation>
</comment>
<dbReference type="NCBIfam" id="TIGR00152">
    <property type="entry name" value="dephospho-CoA kinase"/>
    <property type="match status" value="1"/>
</dbReference>
<dbReference type="SUPFAM" id="SSF52540">
    <property type="entry name" value="P-loop containing nucleoside triphosphate hydrolases"/>
    <property type="match status" value="1"/>
</dbReference>
<sequence>MQVYGLTGGIGSGKSTVAAMLEEYGIPVVSADELSRMVVAPGSVGLADVVQAFGAEVLDDRGELDRKKIGRVVFASPERRKELEAILHPRIRERYEQVLDALEKAGHPVMVYEVPLLFEKKLEQQDEMAGVILVTASADTRIARVKARDALTTEDVLARMRAQMPEEEKRRRANYIIHNEGHLDDLRVEVEHLISRYLRLPPNRSFGAAPSEPISVVAPAGESDIDTLSPEEADAVETLEPEEAGPDPHEEPTAETPRAEIESQMQARAAPTAPNPVVAPPPPVGGAGGSAGGPAPAASHELEVELVRDSGRAAKPIPPPPNPIGPPNAPNPIGSPNPIGPPNPIRPAPAPAARKKPPRPRTGTIRQISVPDVKPPPATGGDSSEEPS</sequence>
<gene>
    <name evidence="5" type="primary">coaE</name>
    <name evidence="8" type="ORF">PPSIR1_12683</name>
</gene>
<evidence type="ECO:0000313" key="9">
    <source>
        <dbReference type="Proteomes" id="UP000005801"/>
    </source>
</evidence>
<dbReference type="AlphaFoldDB" id="A6G041"/>
<dbReference type="PANTHER" id="PTHR10695:SF46">
    <property type="entry name" value="BIFUNCTIONAL COENZYME A SYNTHASE-RELATED"/>
    <property type="match status" value="1"/>
</dbReference>
<proteinExistence type="inferred from homology"/>
<dbReference type="RefSeq" id="WP_006970090.1">
    <property type="nucleotide sequence ID" value="NZ_ABCS01000008.1"/>
</dbReference>
<comment type="function">
    <text evidence="5">Catalyzes the phosphorylation of the 3'-hydroxyl group of dephosphocoenzyme A to form coenzyme A.</text>
</comment>
<evidence type="ECO:0000256" key="7">
    <source>
        <dbReference type="SAM" id="MobiDB-lite"/>
    </source>
</evidence>
<comment type="caution">
    <text evidence="8">The sequence shown here is derived from an EMBL/GenBank/DDBJ whole genome shotgun (WGS) entry which is preliminary data.</text>
</comment>
<protein>
    <recommendedName>
        <fullName evidence="5 6">Dephospho-CoA kinase</fullName>
        <ecNumber evidence="5 6">2.7.1.24</ecNumber>
    </recommendedName>
    <alternativeName>
        <fullName evidence="5">Dephosphocoenzyme A kinase</fullName>
    </alternativeName>
</protein>
<dbReference type="OrthoDB" id="9812943at2"/>
<dbReference type="Gene3D" id="3.40.50.300">
    <property type="entry name" value="P-loop containing nucleotide triphosphate hydrolases"/>
    <property type="match status" value="1"/>
</dbReference>
<feature type="compositionally biased region" description="Pro residues" evidence="7">
    <location>
        <begin position="273"/>
        <end position="284"/>
    </location>
</feature>
<dbReference type="GO" id="GO:0015937">
    <property type="term" value="P:coenzyme A biosynthetic process"/>
    <property type="evidence" value="ECO:0007669"/>
    <property type="project" value="UniProtKB-UniRule"/>
</dbReference>
<keyword evidence="2 5" id="KW-0547">Nucleotide-binding</keyword>
<dbReference type="Pfam" id="PF01121">
    <property type="entry name" value="CoaE"/>
    <property type="match status" value="1"/>
</dbReference>
<accession>A6G041</accession>
<keyword evidence="9" id="KW-1185">Reference proteome</keyword>
<keyword evidence="5 8" id="KW-0418">Kinase</keyword>
<feature type="compositionally biased region" description="Basic and acidic residues" evidence="7">
    <location>
        <begin position="300"/>
        <end position="312"/>
    </location>
</feature>
<evidence type="ECO:0000256" key="4">
    <source>
        <dbReference type="ARBA" id="ARBA00022993"/>
    </source>
</evidence>
<feature type="compositionally biased region" description="Basic and acidic residues" evidence="7">
    <location>
        <begin position="246"/>
        <end position="261"/>
    </location>
</feature>
<evidence type="ECO:0000313" key="8">
    <source>
        <dbReference type="EMBL" id="EDM80738.1"/>
    </source>
</evidence>
<evidence type="ECO:0000256" key="2">
    <source>
        <dbReference type="ARBA" id="ARBA00022741"/>
    </source>
</evidence>
<organism evidence="8 9">
    <name type="scientific">Plesiocystis pacifica SIR-1</name>
    <dbReference type="NCBI Taxonomy" id="391625"/>
    <lineage>
        <taxon>Bacteria</taxon>
        <taxon>Pseudomonadati</taxon>
        <taxon>Myxococcota</taxon>
        <taxon>Polyangia</taxon>
        <taxon>Nannocystales</taxon>
        <taxon>Nannocystaceae</taxon>
        <taxon>Plesiocystis</taxon>
    </lineage>
</organism>
<dbReference type="InterPro" id="IPR001977">
    <property type="entry name" value="Depp_CoAkinase"/>
</dbReference>
<keyword evidence="4 5" id="KW-0173">Coenzyme A biosynthesis</keyword>
<dbReference type="PROSITE" id="PS51219">
    <property type="entry name" value="DPCK"/>
    <property type="match status" value="1"/>
</dbReference>
<dbReference type="EC" id="2.7.1.24" evidence="5 6"/>
<dbReference type="CDD" id="cd02022">
    <property type="entry name" value="DPCK"/>
    <property type="match status" value="1"/>
</dbReference>
<comment type="similarity">
    <text evidence="1 5">Belongs to the CoaE family.</text>
</comment>
<dbReference type="Proteomes" id="UP000005801">
    <property type="component" value="Unassembled WGS sequence"/>
</dbReference>
<name>A6G041_9BACT</name>
<feature type="region of interest" description="Disordered" evidence="7">
    <location>
        <begin position="236"/>
        <end position="388"/>
    </location>
</feature>